<dbReference type="Proteomes" id="UP000187464">
    <property type="component" value="Chromosome I"/>
</dbReference>
<dbReference type="PANTHER" id="PTHR34512">
    <property type="entry name" value="CELL SURFACE PROTEIN"/>
    <property type="match status" value="1"/>
</dbReference>
<evidence type="ECO:0000256" key="1">
    <source>
        <dbReference type="SAM" id="SignalP"/>
    </source>
</evidence>
<protein>
    <recommendedName>
        <fullName evidence="2">Pyrrolo-quinoline quinone repeat domain-containing protein</fullName>
    </recommendedName>
</protein>
<dbReference type="SUPFAM" id="SSF50998">
    <property type="entry name" value="Quinoprotein alcohol dehydrogenase-like"/>
    <property type="match status" value="2"/>
</dbReference>
<proteinExistence type="predicted"/>
<dbReference type="EMBL" id="LT605205">
    <property type="protein sequence ID" value="SCD20458.1"/>
    <property type="molecule type" value="Genomic_DNA"/>
</dbReference>
<dbReference type="InterPro" id="IPR011047">
    <property type="entry name" value="Quinoprotein_ADH-like_sf"/>
</dbReference>
<gene>
    <name evidence="3" type="ORF">PSM36_1638</name>
</gene>
<feature type="signal peptide" evidence="1">
    <location>
        <begin position="1"/>
        <end position="18"/>
    </location>
</feature>
<feature type="chain" id="PRO_5012367879" description="Pyrrolo-quinoline quinone repeat domain-containing protein" evidence="1">
    <location>
        <begin position="19"/>
        <end position="518"/>
    </location>
</feature>
<keyword evidence="4" id="KW-1185">Reference proteome</keyword>
<dbReference type="AlphaFoldDB" id="A0A1R3T5A2"/>
<organism evidence="3 4">
    <name type="scientific">Proteiniphilum saccharofermentans</name>
    <dbReference type="NCBI Taxonomy" id="1642647"/>
    <lineage>
        <taxon>Bacteria</taxon>
        <taxon>Pseudomonadati</taxon>
        <taxon>Bacteroidota</taxon>
        <taxon>Bacteroidia</taxon>
        <taxon>Bacteroidales</taxon>
        <taxon>Dysgonomonadaceae</taxon>
        <taxon>Proteiniphilum</taxon>
    </lineage>
</organism>
<accession>A0A1R3T5A2</accession>
<keyword evidence="1" id="KW-0732">Signal</keyword>
<dbReference type="InterPro" id="IPR002372">
    <property type="entry name" value="PQQ_rpt_dom"/>
</dbReference>
<evidence type="ECO:0000313" key="4">
    <source>
        <dbReference type="Proteomes" id="UP000187464"/>
    </source>
</evidence>
<evidence type="ECO:0000259" key="2">
    <source>
        <dbReference type="Pfam" id="PF13360"/>
    </source>
</evidence>
<dbReference type="Gene3D" id="2.130.10.10">
    <property type="entry name" value="YVTN repeat-like/Quinoprotein amine dehydrogenase"/>
    <property type="match status" value="1"/>
</dbReference>
<name>A0A1R3T5A2_9BACT</name>
<evidence type="ECO:0000313" key="3">
    <source>
        <dbReference type="EMBL" id="SCD20458.1"/>
    </source>
</evidence>
<dbReference type="Pfam" id="PF13360">
    <property type="entry name" value="PQQ_2"/>
    <property type="match status" value="1"/>
</dbReference>
<dbReference type="KEGG" id="psac:PSM36_1638"/>
<dbReference type="PANTHER" id="PTHR34512:SF30">
    <property type="entry name" value="OUTER MEMBRANE PROTEIN ASSEMBLY FACTOR BAMB"/>
    <property type="match status" value="1"/>
</dbReference>
<dbReference type="RefSeq" id="WP_076930483.1">
    <property type="nucleotide sequence ID" value="NZ_LT605205.1"/>
</dbReference>
<sequence length="518" mass="58627">MRKIVLGLLLLISLTGFSQKNQINVLSNEKTLGKSLIDSSEIKGLEYVFPERIHETFIDTTNGFLTVQLRGLRKEKWLSNTGNIIQYDIKNQKVLWSKKIAYQSSNLQQFSNTMIYTVANKSYCLDIITGNELWEVKNNIYFVDPIDNIGIGYKFKSSTGYSNELEGIDLKNGNVLWKRDLNREYGWNDVFYTNDSTMIVVAAGLHSIDIKTGKGWDYNTITGKKDYTGTAAANAVGVGLGLLTGTFVMSTGHDLVRDLVSNTITDSSSIYLASKEQLVKIDKQSGETIWKFPFSNDLASKSSIFMNDSVIFMINKGMAFMGYRQLDFGKPFFAAFDRQTGKQKYLSLINVKDDPILSYQIQNREIFLVFKNRISKYSMETGNLIAEKDFPKDNVGELKYFVGNQVFITNQNGDLMSLPQSDSTKVFVFTSQGKTLSIDSELNISKTIEYDDLSIYYLRTKNFKFIAKDKKTLVINNTGQRIAEIDATSNAFLIGNTLYDTQDKSFVTIDLSEMIKNE</sequence>
<reference evidence="3 4" key="1">
    <citation type="submission" date="2016-08" db="EMBL/GenBank/DDBJ databases">
        <authorList>
            <person name="Seilhamer J.J."/>
        </authorList>
    </citation>
    <scope>NUCLEOTIDE SEQUENCE [LARGE SCALE GENOMIC DNA]</scope>
    <source>
        <strain evidence="3">M3/6</strain>
    </source>
</reference>
<dbReference type="STRING" id="1642647.PSM36_1638"/>
<dbReference type="InterPro" id="IPR015943">
    <property type="entry name" value="WD40/YVTN_repeat-like_dom_sf"/>
</dbReference>
<feature type="domain" description="Pyrrolo-quinoline quinone repeat" evidence="2">
    <location>
        <begin position="80"/>
        <end position="224"/>
    </location>
</feature>